<dbReference type="InterPro" id="IPR007036">
    <property type="entry name" value="Aste_AspA_hybrid_dom"/>
</dbReference>
<reference evidence="10" key="1">
    <citation type="submission" date="2021-05" db="EMBL/GenBank/DDBJ databases">
        <authorList>
            <person name="Pietrasiak N."/>
            <person name="Ward R."/>
            <person name="Stajich J.E."/>
            <person name="Kurbessoian T."/>
        </authorList>
    </citation>
    <scope>NUCLEOTIDE SEQUENCE</scope>
    <source>
        <strain evidence="10">GSE-NOS-MK-12-04C</strain>
    </source>
</reference>
<feature type="binding site" evidence="5 7">
    <location>
        <position position="17"/>
    </location>
    <ligand>
        <name>Zn(2+)</name>
        <dbReference type="ChEBI" id="CHEBI:29105"/>
    </ligand>
</feature>
<dbReference type="Proteomes" id="UP000729701">
    <property type="component" value="Unassembled WGS sequence"/>
</dbReference>
<protein>
    <recommendedName>
        <fullName evidence="5">Probable aspartoacylase</fullName>
        <ecNumber evidence="5">3.5.1.15</ecNumber>
    </recommendedName>
</protein>
<feature type="binding site" evidence="5">
    <location>
        <position position="173"/>
    </location>
    <ligand>
        <name>substrate</name>
    </ligand>
</feature>
<comment type="cofactor">
    <cofactor evidence="5 7">
        <name>Zn(2+)</name>
        <dbReference type="ChEBI" id="CHEBI:29105"/>
    </cofactor>
    <text evidence="5 7">Binds 1 zinc ion per subunit.</text>
</comment>
<dbReference type="Gene3D" id="2.20.25.160">
    <property type="match status" value="1"/>
</dbReference>
<feature type="domain" description="AstE/AspA barrel-sandwich hybrid" evidence="8">
    <location>
        <begin position="215"/>
        <end position="296"/>
    </location>
</feature>
<dbReference type="NCBIfam" id="NF002601">
    <property type="entry name" value="PRK02259.1"/>
    <property type="match status" value="1"/>
</dbReference>
<name>A0A951UVZ2_9CYAN</name>
<dbReference type="Pfam" id="PF04952">
    <property type="entry name" value="AstE_AspA_hybrid"/>
    <property type="match status" value="1"/>
</dbReference>
<evidence type="ECO:0000313" key="11">
    <source>
        <dbReference type="Proteomes" id="UP000729701"/>
    </source>
</evidence>
<sequence>MKQIKRVLIVGGTHGNEFTGIYLVKKIEGFSSRKDLSTPNLIQRKSFECVTTLANPNAYKIVKRYVDTDLNRCFQLQDLENPNLSSYEAIRAKEIYQTFGTGGSQQADFVIDLHSTTANMGLTIILASKHPFNLYLAAYLTSKNSKVKILYSATRHQDSPHLDSICEFGCTVEVGAVAQGILDATLFQQTEELTYAILDYVEAYNQGNLPPFKDTLTIYEGIQTIDYPRNEFGEVQAMIHPKLQFRDYEPLHPGDETFITFEGEVITYKGSSKVYPVFINEAAYYEKGIAMFITQKTSEILTY</sequence>
<dbReference type="HAMAP" id="MF_00704">
    <property type="entry name" value="Aspartoacylase"/>
    <property type="match status" value="1"/>
</dbReference>
<dbReference type="InterPro" id="IPR016708">
    <property type="entry name" value="Aspartoacylase"/>
</dbReference>
<comment type="similarity">
    <text evidence="1 5">Belongs to the AspA/AstE family. Aspartoacylase subfamily.</text>
</comment>
<reference evidence="10" key="2">
    <citation type="journal article" date="2022" name="Microbiol. Resour. Announc.">
        <title>Metagenome Sequencing to Explore Phylogenomics of Terrestrial Cyanobacteria.</title>
        <authorList>
            <person name="Ward R.D."/>
            <person name="Stajich J.E."/>
            <person name="Johansen J.R."/>
            <person name="Huntemann M."/>
            <person name="Clum A."/>
            <person name="Foster B."/>
            <person name="Foster B."/>
            <person name="Roux S."/>
            <person name="Palaniappan K."/>
            <person name="Varghese N."/>
            <person name="Mukherjee S."/>
            <person name="Reddy T.B.K."/>
            <person name="Daum C."/>
            <person name="Copeland A."/>
            <person name="Chen I.A."/>
            <person name="Ivanova N.N."/>
            <person name="Kyrpides N.C."/>
            <person name="Shapiro N."/>
            <person name="Eloe-Fadrosh E.A."/>
            <person name="Pietrasiak N."/>
        </authorList>
    </citation>
    <scope>NUCLEOTIDE SEQUENCE</scope>
    <source>
        <strain evidence="10">GSE-NOS-MK-12-04C</strain>
    </source>
</reference>
<feature type="binding site" evidence="5">
    <location>
        <begin position="71"/>
        <end position="72"/>
    </location>
    <ligand>
        <name>substrate</name>
    </ligand>
</feature>
<accession>A0A951UVZ2</accession>
<gene>
    <name evidence="10" type="ORF">KME60_29400</name>
</gene>
<evidence type="ECO:0000256" key="6">
    <source>
        <dbReference type="PIRSR" id="PIRSR018001-1"/>
    </source>
</evidence>
<dbReference type="InterPro" id="IPR050178">
    <property type="entry name" value="AspA/AstE_fam"/>
</dbReference>
<keyword evidence="2 5" id="KW-0479">Metal-binding</keyword>
<evidence type="ECO:0000259" key="8">
    <source>
        <dbReference type="Pfam" id="PF04952"/>
    </source>
</evidence>
<keyword evidence="4 5" id="KW-0862">Zinc</keyword>
<feature type="active site" description="Proton donor/acceptor" evidence="6">
    <location>
        <position position="173"/>
    </location>
</feature>
<dbReference type="GO" id="GO:0016788">
    <property type="term" value="F:hydrolase activity, acting on ester bonds"/>
    <property type="evidence" value="ECO:0007669"/>
    <property type="project" value="InterPro"/>
</dbReference>
<proteinExistence type="inferred from homology"/>
<evidence type="ECO:0000256" key="5">
    <source>
        <dbReference type="HAMAP-Rule" id="MF_00704"/>
    </source>
</evidence>
<dbReference type="CDD" id="cd06909">
    <property type="entry name" value="M14_ASPA"/>
    <property type="match status" value="1"/>
</dbReference>
<evidence type="ECO:0000256" key="1">
    <source>
        <dbReference type="ARBA" id="ARBA00006173"/>
    </source>
</evidence>
<dbReference type="GO" id="GO:0019807">
    <property type="term" value="F:aspartoacylase activity"/>
    <property type="evidence" value="ECO:0007669"/>
    <property type="project" value="UniProtKB-UniRule"/>
</dbReference>
<dbReference type="InterPro" id="IPR055438">
    <property type="entry name" value="AstE_AspA_cat"/>
</dbReference>
<feature type="binding site" evidence="5">
    <location>
        <position position="284"/>
    </location>
    <ligand>
        <name>substrate</name>
    </ligand>
</feature>
<evidence type="ECO:0000313" key="10">
    <source>
        <dbReference type="EMBL" id="MBW4671427.1"/>
    </source>
</evidence>
<feature type="binding site" evidence="5">
    <location>
        <position position="64"/>
    </location>
    <ligand>
        <name>substrate</name>
    </ligand>
</feature>
<evidence type="ECO:0000256" key="4">
    <source>
        <dbReference type="ARBA" id="ARBA00022833"/>
    </source>
</evidence>
<dbReference type="Gene3D" id="3.40.630.10">
    <property type="entry name" value="Zn peptidases"/>
    <property type="match status" value="1"/>
</dbReference>
<feature type="binding site" evidence="5 7">
    <location>
        <position position="14"/>
    </location>
    <ligand>
        <name>Zn(2+)</name>
        <dbReference type="ChEBI" id="CHEBI:29105"/>
    </ligand>
</feature>
<dbReference type="Pfam" id="PF24827">
    <property type="entry name" value="AstE_AspA_cat"/>
    <property type="match status" value="1"/>
</dbReference>
<dbReference type="EC" id="3.5.1.15" evidence="5"/>
<feature type="domain" description="Succinylglutamate desuccinylase/Aspartoacylase catalytic" evidence="9">
    <location>
        <begin position="4"/>
        <end position="200"/>
    </location>
</feature>
<dbReference type="PANTHER" id="PTHR15162">
    <property type="entry name" value="ASPARTOACYLASE"/>
    <property type="match status" value="1"/>
</dbReference>
<dbReference type="EMBL" id="JAHHGZ010000045">
    <property type="protein sequence ID" value="MBW4671427.1"/>
    <property type="molecule type" value="Genomic_DNA"/>
</dbReference>
<evidence type="ECO:0000256" key="7">
    <source>
        <dbReference type="PIRSR" id="PIRSR018001-3"/>
    </source>
</evidence>
<evidence type="ECO:0000259" key="9">
    <source>
        <dbReference type="Pfam" id="PF24827"/>
    </source>
</evidence>
<feature type="binding site" evidence="5 7">
    <location>
        <position position="114"/>
    </location>
    <ligand>
        <name>Zn(2+)</name>
        <dbReference type="ChEBI" id="CHEBI:29105"/>
    </ligand>
</feature>
<comment type="caution">
    <text evidence="10">The sequence shown here is derived from an EMBL/GenBank/DDBJ whole genome shotgun (WGS) entry which is preliminary data.</text>
</comment>
<dbReference type="AlphaFoldDB" id="A0A951UVZ2"/>
<dbReference type="GO" id="GO:0005829">
    <property type="term" value="C:cytosol"/>
    <property type="evidence" value="ECO:0007669"/>
    <property type="project" value="TreeGrafter"/>
</dbReference>
<dbReference type="GO" id="GO:0008270">
    <property type="term" value="F:zinc ion binding"/>
    <property type="evidence" value="ECO:0007669"/>
    <property type="project" value="UniProtKB-UniRule"/>
</dbReference>
<comment type="catalytic activity">
    <reaction evidence="5">
        <text>an N-acyl-L-aspartate + H2O = a carboxylate + L-aspartate</text>
        <dbReference type="Rhea" id="RHEA:10872"/>
        <dbReference type="ChEBI" id="CHEBI:15377"/>
        <dbReference type="ChEBI" id="CHEBI:29067"/>
        <dbReference type="ChEBI" id="CHEBI:29991"/>
        <dbReference type="ChEBI" id="CHEBI:58497"/>
        <dbReference type="EC" id="3.5.1.15"/>
    </reaction>
</comment>
<dbReference type="PANTHER" id="PTHR15162:SF7">
    <property type="entry name" value="SUCCINYLGLUTAMATE DESUCCINYLASE"/>
    <property type="match status" value="1"/>
</dbReference>
<organism evidence="10 11">
    <name type="scientific">Cyanomargarita calcarea GSE-NOS-MK-12-04C</name>
    <dbReference type="NCBI Taxonomy" id="2839659"/>
    <lineage>
        <taxon>Bacteria</taxon>
        <taxon>Bacillati</taxon>
        <taxon>Cyanobacteriota</taxon>
        <taxon>Cyanophyceae</taxon>
        <taxon>Nostocales</taxon>
        <taxon>Cyanomargaritaceae</taxon>
        <taxon>Cyanomargarita</taxon>
    </lineage>
</organism>
<evidence type="ECO:0000256" key="2">
    <source>
        <dbReference type="ARBA" id="ARBA00022723"/>
    </source>
</evidence>
<dbReference type="SUPFAM" id="SSF53187">
    <property type="entry name" value="Zn-dependent exopeptidases"/>
    <property type="match status" value="1"/>
</dbReference>
<evidence type="ECO:0000256" key="3">
    <source>
        <dbReference type="ARBA" id="ARBA00022801"/>
    </source>
</evidence>
<dbReference type="PIRSF" id="PIRSF018001">
    <property type="entry name" value="Aspartoacylase"/>
    <property type="match status" value="1"/>
</dbReference>
<keyword evidence="3 5" id="KW-0378">Hydrolase</keyword>